<keyword evidence="9" id="KW-1133">Transmembrane helix</keyword>
<dbReference type="PANTHER" id="PTHR24421:SF10">
    <property type="entry name" value="NITRATE_NITRITE SENSOR PROTEIN NARQ"/>
    <property type="match status" value="1"/>
</dbReference>
<evidence type="ECO:0000256" key="8">
    <source>
        <dbReference type="ARBA" id="ARBA00023012"/>
    </source>
</evidence>
<feature type="transmembrane region" description="Helical" evidence="9">
    <location>
        <begin position="138"/>
        <end position="155"/>
    </location>
</feature>
<dbReference type="EC" id="2.7.13.3" evidence="2"/>
<keyword evidence="7" id="KW-0067">ATP-binding</keyword>
<dbReference type="Gene3D" id="1.20.5.1930">
    <property type="match status" value="1"/>
</dbReference>
<protein>
    <recommendedName>
        <fullName evidence="2">histidine kinase</fullName>
        <ecNumber evidence="2">2.7.13.3</ecNumber>
    </recommendedName>
</protein>
<dbReference type="GO" id="GO:0000155">
    <property type="term" value="F:phosphorelay sensor kinase activity"/>
    <property type="evidence" value="ECO:0007669"/>
    <property type="project" value="InterPro"/>
</dbReference>
<dbReference type="InterPro" id="IPR036890">
    <property type="entry name" value="HATPase_C_sf"/>
</dbReference>
<reference evidence="11 12" key="1">
    <citation type="submission" date="2015-01" db="EMBL/GenBank/DDBJ databases">
        <title>Comparative genomics of the lactic acid bacteria isolated from the honey bee gut.</title>
        <authorList>
            <person name="Ellegaard K.M."/>
            <person name="Tamarit D."/>
            <person name="Javelind E."/>
            <person name="Olofsson T."/>
            <person name="Andersson S.G."/>
            <person name="Vasquez A."/>
        </authorList>
    </citation>
    <scope>NUCLEOTIDE SEQUENCE [LARGE SCALE GENOMIC DNA]</scope>
    <source>
        <strain evidence="11 12">Bin4</strain>
    </source>
</reference>
<dbReference type="AlphaFoldDB" id="A0A0F4LW79"/>
<evidence type="ECO:0000313" key="11">
    <source>
        <dbReference type="EMBL" id="KJY61796.1"/>
    </source>
</evidence>
<keyword evidence="12" id="KW-1185">Reference proteome</keyword>
<dbReference type="Gene3D" id="3.30.565.10">
    <property type="entry name" value="Histidine kinase-like ATPase, C-terminal domain"/>
    <property type="match status" value="1"/>
</dbReference>
<comment type="catalytic activity">
    <reaction evidence="1">
        <text>ATP + protein L-histidine = ADP + protein N-phospho-L-histidine.</text>
        <dbReference type="EC" id="2.7.13.3"/>
    </reaction>
</comment>
<feature type="transmembrane region" description="Helical" evidence="9">
    <location>
        <begin position="107"/>
        <end position="126"/>
    </location>
</feature>
<organism evidence="11 12">
    <name type="scientific">Bombilactobacillus mellifer</name>
    <dbReference type="NCBI Taxonomy" id="1218492"/>
    <lineage>
        <taxon>Bacteria</taxon>
        <taxon>Bacillati</taxon>
        <taxon>Bacillota</taxon>
        <taxon>Bacilli</taxon>
        <taxon>Lactobacillales</taxon>
        <taxon>Lactobacillaceae</taxon>
        <taxon>Bombilactobacillus</taxon>
    </lineage>
</organism>
<keyword evidence="3" id="KW-0597">Phosphoprotein</keyword>
<dbReference type="GO" id="GO:0005524">
    <property type="term" value="F:ATP binding"/>
    <property type="evidence" value="ECO:0007669"/>
    <property type="project" value="UniProtKB-KW"/>
</dbReference>
<dbReference type="GO" id="GO:0016020">
    <property type="term" value="C:membrane"/>
    <property type="evidence" value="ECO:0007669"/>
    <property type="project" value="InterPro"/>
</dbReference>
<keyword evidence="6 11" id="KW-0418">Kinase</keyword>
<dbReference type="PATRIC" id="fig|1218492.5.peg.987"/>
<evidence type="ECO:0000256" key="9">
    <source>
        <dbReference type="SAM" id="Phobius"/>
    </source>
</evidence>
<dbReference type="GO" id="GO:0046983">
    <property type="term" value="F:protein dimerization activity"/>
    <property type="evidence" value="ECO:0007669"/>
    <property type="project" value="InterPro"/>
</dbReference>
<sequence>MDFLHKYCLFPRVFGFSPYFWLLWLLVPICQLWPWNSSFKYSQLFLIIVFIWFYRSSYTLSRWSPLWIGGQYLLAIYFYLNNIGLYFFVFTAWVIGSLPFNKFHFHWYLMIYYIALFIALAGKVFLTQFHWPASSSARAFSVIFMFFIILSPLGGRSVRNTYLRSGILKQQKQRYELLIRRQERDRIARDLHDSLGQAFTTITIQADLTQKILTQNPTEAKKQLTDIKKSAQQNLNLVRQIVTNMRTLSLPETLIKLTDKLQEFKVSLITENENLSKTWPKKIQQTIAAVIQEAITNTLQYGQAQEVRISFFEEQAQARIIIVDDGQGFEKIHPGAHGIQGMQERVAKSSGTFQIYSSHHGTKIDFSLPLLEESAS</sequence>
<dbReference type="CDD" id="cd16917">
    <property type="entry name" value="HATPase_UhpB-NarQ-NarX-like"/>
    <property type="match status" value="1"/>
</dbReference>
<evidence type="ECO:0000256" key="4">
    <source>
        <dbReference type="ARBA" id="ARBA00022679"/>
    </source>
</evidence>
<dbReference type="HOGENOM" id="CLU_000445_20_8_9"/>
<keyword evidence="9" id="KW-0812">Transmembrane</keyword>
<evidence type="ECO:0000256" key="5">
    <source>
        <dbReference type="ARBA" id="ARBA00022741"/>
    </source>
</evidence>
<dbReference type="InterPro" id="IPR011712">
    <property type="entry name" value="Sig_transdc_His_kin_sub3_dim/P"/>
</dbReference>
<comment type="caution">
    <text evidence="11">The sequence shown here is derived from an EMBL/GenBank/DDBJ whole genome shotgun (WGS) entry which is preliminary data.</text>
</comment>
<keyword evidence="5" id="KW-0547">Nucleotide-binding</keyword>
<dbReference type="InterPro" id="IPR050482">
    <property type="entry name" value="Sensor_HK_TwoCompSys"/>
</dbReference>
<evidence type="ECO:0000256" key="6">
    <source>
        <dbReference type="ARBA" id="ARBA00022777"/>
    </source>
</evidence>
<accession>A0A0F4LW79</accession>
<dbReference type="PANTHER" id="PTHR24421">
    <property type="entry name" value="NITRATE/NITRITE SENSOR PROTEIN NARX-RELATED"/>
    <property type="match status" value="1"/>
</dbReference>
<dbReference type="STRING" id="1218492.JG30_08480"/>
<gene>
    <name evidence="11" type="ORF">JG30_08480</name>
</gene>
<evidence type="ECO:0000256" key="1">
    <source>
        <dbReference type="ARBA" id="ARBA00000085"/>
    </source>
</evidence>
<evidence type="ECO:0000313" key="12">
    <source>
        <dbReference type="Proteomes" id="UP000033558"/>
    </source>
</evidence>
<feature type="transmembrane region" description="Helical" evidence="9">
    <location>
        <begin position="12"/>
        <end position="35"/>
    </location>
</feature>
<proteinExistence type="predicted"/>
<evidence type="ECO:0000259" key="10">
    <source>
        <dbReference type="Pfam" id="PF07730"/>
    </source>
</evidence>
<keyword evidence="9" id="KW-0472">Membrane</keyword>
<feature type="domain" description="Signal transduction histidine kinase subgroup 3 dimerisation and phosphoacceptor" evidence="10">
    <location>
        <begin position="183"/>
        <end position="247"/>
    </location>
</feature>
<keyword evidence="8" id="KW-0902">Two-component regulatory system</keyword>
<dbReference type="SUPFAM" id="SSF55874">
    <property type="entry name" value="ATPase domain of HSP90 chaperone/DNA topoisomerase II/histidine kinase"/>
    <property type="match status" value="1"/>
</dbReference>
<keyword evidence="4" id="KW-0808">Transferase</keyword>
<evidence type="ECO:0000256" key="2">
    <source>
        <dbReference type="ARBA" id="ARBA00012438"/>
    </source>
</evidence>
<name>A0A0F4LW79_9LACO</name>
<dbReference type="EMBL" id="JXJQ01000008">
    <property type="protein sequence ID" value="KJY61796.1"/>
    <property type="molecule type" value="Genomic_DNA"/>
</dbReference>
<evidence type="ECO:0000256" key="7">
    <source>
        <dbReference type="ARBA" id="ARBA00022840"/>
    </source>
</evidence>
<dbReference type="Pfam" id="PF07730">
    <property type="entry name" value="HisKA_3"/>
    <property type="match status" value="1"/>
</dbReference>
<feature type="transmembrane region" description="Helical" evidence="9">
    <location>
        <begin position="72"/>
        <end position="95"/>
    </location>
</feature>
<dbReference type="Proteomes" id="UP000033558">
    <property type="component" value="Unassembled WGS sequence"/>
</dbReference>
<evidence type="ECO:0000256" key="3">
    <source>
        <dbReference type="ARBA" id="ARBA00022553"/>
    </source>
</evidence>
<feature type="transmembrane region" description="Helical" evidence="9">
    <location>
        <begin position="41"/>
        <end position="60"/>
    </location>
</feature>